<sequence length="174" mass="19521">MSVRTAELLMGLLTLLASLGLMYKIFNDGLAIGWIPDRGPGSGMWPFWLSLGMALASIWTLLRWKQGVTPESRNKAPYIDPDTIFLVGVTAGSILALLVMTSIIGLYFSMMLFLILYLKVIGRHKWPLTIIVTIAVPVAIYVLFEVALAKYLPRGLPFFENIMMIVDDFRYSLM</sequence>
<feature type="transmembrane region" description="Helical" evidence="1">
    <location>
        <begin position="128"/>
        <end position="148"/>
    </location>
</feature>
<dbReference type="RefSeq" id="WP_176011417.1">
    <property type="nucleotide sequence ID" value="NZ_CP067140.1"/>
</dbReference>
<dbReference type="EMBL" id="FTOU01000004">
    <property type="protein sequence ID" value="SIS75461.1"/>
    <property type="molecule type" value="Genomic_DNA"/>
</dbReference>
<dbReference type="Pfam" id="PF07331">
    <property type="entry name" value="TctB"/>
    <property type="match status" value="1"/>
</dbReference>
<accession>A0AA45W3B9</accession>
<organism evidence="3 5">
    <name type="scientific">Paracoccus saliphilus</name>
    <dbReference type="NCBI Taxonomy" id="405559"/>
    <lineage>
        <taxon>Bacteria</taxon>
        <taxon>Pseudomonadati</taxon>
        <taxon>Pseudomonadota</taxon>
        <taxon>Alphaproteobacteria</taxon>
        <taxon>Rhodobacterales</taxon>
        <taxon>Paracoccaceae</taxon>
        <taxon>Paracoccus</taxon>
    </lineage>
</organism>
<dbReference type="EMBL" id="CP067140">
    <property type="protein sequence ID" value="WCR02420.1"/>
    <property type="molecule type" value="Genomic_DNA"/>
</dbReference>
<dbReference type="InterPro" id="IPR009936">
    <property type="entry name" value="DUF1468"/>
</dbReference>
<protein>
    <submittedName>
        <fullName evidence="3">Tripartite tricarboxylate transporter TctB family protein</fullName>
    </submittedName>
</protein>
<keyword evidence="1" id="KW-0812">Transmembrane</keyword>
<feature type="domain" description="DUF1468" evidence="2">
    <location>
        <begin position="10"/>
        <end position="153"/>
    </location>
</feature>
<dbReference type="AlphaFoldDB" id="A0AA45W3B9"/>
<gene>
    <name evidence="4" type="ORF">JHX88_16320</name>
    <name evidence="3" type="ORF">SAMN05421772_10434</name>
</gene>
<reference evidence="4 6" key="2">
    <citation type="submission" date="2021-01" db="EMBL/GenBank/DDBJ databases">
        <title>Biogeographic distribution of Paracoccus.</title>
        <authorList>
            <person name="Hollensteiner J."/>
            <person name="Leineberger J."/>
            <person name="Brinkhoff T."/>
            <person name="Daniel R."/>
        </authorList>
    </citation>
    <scope>NUCLEOTIDE SEQUENCE [LARGE SCALE GENOMIC DNA]</scope>
    <source>
        <strain evidence="4 6">DSM 18447</strain>
    </source>
</reference>
<reference evidence="3 5" key="1">
    <citation type="submission" date="2017-01" db="EMBL/GenBank/DDBJ databases">
        <authorList>
            <person name="Varghese N."/>
            <person name="Submissions S."/>
        </authorList>
    </citation>
    <scope>NUCLEOTIDE SEQUENCE [LARGE SCALE GENOMIC DNA]</scope>
    <source>
        <strain evidence="3 5">DSM 18447</strain>
    </source>
</reference>
<name>A0AA45W3B9_9RHOB</name>
<dbReference type="Proteomes" id="UP000186216">
    <property type="component" value="Unassembled WGS sequence"/>
</dbReference>
<evidence type="ECO:0000256" key="1">
    <source>
        <dbReference type="SAM" id="Phobius"/>
    </source>
</evidence>
<evidence type="ECO:0000313" key="3">
    <source>
        <dbReference type="EMBL" id="SIS75461.1"/>
    </source>
</evidence>
<feature type="transmembrane region" description="Helical" evidence="1">
    <location>
        <begin position="83"/>
        <end position="116"/>
    </location>
</feature>
<evidence type="ECO:0000259" key="2">
    <source>
        <dbReference type="Pfam" id="PF07331"/>
    </source>
</evidence>
<evidence type="ECO:0000313" key="6">
    <source>
        <dbReference type="Proteomes" id="UP001215549"/>
    </source>
</evidence>
<evidence type="ECO:0000313" key="4">
    <source>
        <dbReference type="EMBL" id="WCR02420.1"/>
    </source>
</evidence>
<evidence type="ECO:0000313" key="5">
    <source>
        <dbReference type="Proteomes" id="UP000186216"/>
    </source>
</evidence>
<proteinExistence type="predicted"/>
<dbReference type="Proteomes" id="UP001215549">
    <property type="component" value="Chromosome"/>
</dbReference>
<feature type="transmembrane region" description="Helical" evidence="1">
    <location>
        <begin position="44"/>
        <end position="62"/>
    </location>
</feature>
<keyword evidence="1" id="KW-1133">Transmembrane helix</keyword>
<keyword evidence="6" id="KW-1185">Reference proteome</keyword>
<keyword evidence="1" id="KW-0472">Membrane</keyword>